<sequence length="447" mass="49803">MISTRALESRSEKNDHHARVACKPFSTMLLLLLLLLAFAVQSCGCSCHVSSAAQLITVVLLRTKELVTFFIGVIVTCVIAASFAEVQVVDAIHSVPAYFVLGDSTLDVGENNYLPNAYHANFPPYGETFFHRPTGRFSNGRNVGDFIAQALALPFAPPYLQPNATFYKGVKFASGGSGLLNTTNPGLVRFISLANLSWHKQTLHVKICGFFESYIMCSIIIHRPSIELISRSLFLISVGLNDITFGNLTNPTTQKQYNATQYTNLMLEAYKSGIKVSFHHLPMTLYASGTRKIVLFGEGVDGCEPIVRIQNNSQCVDFFNELALEFEAGLKQLVDEFHVIIPGLHLVLAYQYNIEHDMITNPQSFRLKNATAGCCGAGILNAQYQCGTKVPTNVTGVHQTLCKHPSEYLYWDYIHNTEYVDKVKFQYYWDGNTSFVYPFNLRTLALV</sequence>
<dbReference type="Pfam" id="PF00657">
    <property type="entry name" value="Lipase_GDSL"/>
    <property type="match status" value="1"/>
</dbReference>
<dbReference type="Gene3D" id="3.40.50.1110">
    <property type="entry name" value="SGNH hydrolase"/>
    <property type="match status" value="1"/>
</dbReference>
<gene>
    <name evidence="4" type="ORF">CSSPJE1EN1_LOCUS14989</name>
</gene>
<evidence type="ECO:0000256" key="1">
    <source>
        <dbReference type="ARBA" id="ARBA00008668"/>
    </source>
</evidence>
<keyword evidence="2" id="KW-0378">Hydrolase</keyword>
<dbReference type="InterPro" id="IPR036514">
    <property type="entry name" value="SGNH_hydro_sf"/>
</dbReference>
<comment type="similarity">
    <text evidence="1">Belongs to the 'GDSL' lipolytic enzyme family.</text>
</comment>
<accession>A0ABP0WRM2</accession>
<feature type="signal peptide" evidence="3">
    <location>
        <begin position="1"/>
        <end position="44"/>
    </location>
</feature>
<feature type="chain" id="PRO_5045315660" description="GDSL esterase/lipase" evidence="3">
    <location>
        <begin position="45"/>
        <end position="447"/>
    </location>
</feature>
<evidence type="ECO:0008006" key="6">
    <source>
        <dbReference type="Google" id="ProtNLM"/>
    </source>
</evidence>
<dbReference type="Proteomes" id="UP001497444">
    <property type="component" value="Chromosome 2"/>
</dbReference>
<keyword evidence="5" id="KW-1185">Reference proteome</keyword>
<dbReference type="InterPro" id="IPR001087">
    <property type="entry name" value="GDSL"/>
</dbReference>
<dbReference type="InterPro" id="IPR035669">
    <property type="entry name" value="SGNH_plant_lipase-like"/>
</dbReference>
<evidence type="ECO:0000313" key="5">
    <source>
        <dbReference type="Proteomes" id="UP001497444"/>
    </source>
</evidence>
<dbReference type="PANTHER" id="PTHR45648">
    <property type="entry name" value="GDSL LIPASE/ACYLHYDROLASE FAMILY PROTEIN (AFU_ORTHOLOGUE AFUA_4G14700)"/>
    <property type="match status" value="1"/>
</dbReference>
<protein>
    <recommendedName>
        <fullName evidence="6">GDSL esterase/lipase</fullName>
    </recommendedName>
</protein>
<name>A0ABP0WRM2_9BRYO</name>
<reference evidence="4 5" key="1">
    <citation type="submission" date="2024-02" db="EMBL/GenBank/DDBJ databases">
        <authorList>
            <consortium name="ELIXIR-Norway"/>
            <consortium name="Elixir Norway"/>
        </authorList>
    </citation>
    <scope>NUCLEOTIDE SEQUENCE [LARGE SCALE GENOMIC DNA]</scope>
</reference>
<evidence type="ECO:0000256" key="2">
    <source>
        <dbReference type="ARBA" id="ARBA00022801"/>
    </source>
</evidence>
<keyword evidence="3" id="KW-0732">Signal</keyword>
<dbReference type="InterPro" id="IPR051058">
    <property type="entry name" value="GDSL_Est/Lipase"/>
</dbReference>
<evidence type="ECO:0000256" key="3">
    <source>
        <dbReference type="SAM" id="SignalP"/>
    </source>
</evidence>
<evidence type="ECO:0000313" key="4">
    <source>
        <dbReference type="EMBL" id="CAK9269511.1"/>
    </source>
</evidence>
<organism evidence="4 5">
    <name type="scientific">Sphagnum jensenii</name>
    <dbReference type="NCBI Taxonomy" id="128206"/>
    <lineage>
        <taxon>Eukaryota</taxon>
        <taxon>Viridiplantae</taxon>
        <taxon>Streptophyta</taxon>
        <taxon>Embryophyta</taxon>
        <taxon>Bryophyta</taxon>
        <taxon>Sphagnophytina</taxon>
        <taxon>Sphagnopsida</taxon>
        <taxon>Sphagnales</taxon>
        <taxon>Sphagnaceae</taxon>
        <taxon>Sphagnum</taxon>
    </lineage>
</organism>
<proteinExistence type="inferred from homology"/>
<dbReference type="PANTHER" id="PTHR45648:SF5">
    <property type="entry name" value="OS04G0577300 PROTEIN"/>
    <property type="match status" value="1"/>
</dbReference>
<dbReference type="CDD" id="cd01837">
    <property type="entry name" value="SGNH_plant_lipase_like"/>
    <property type="match status" value="1"/>
</dbReference>
<dbReference type="EMBL" id="OZ020097">
    <property type="protein sequence ID" value="CAK9269511.1"/>
    <property type="molecule type" value="Genomic_DNA"/>
</dbReference>